<protein>
    <submittedName>
        <fullName evidence="2">Uncharacterized protein</fullName>
    </submittedName>
</protein>
<dbReference type="EMBL" id="VSRR010045841">
    <property type="protein sequence ID" value="MPC77421.1"/>
    <property type="molecule type" value="Genomic_DNA"/>
</dbReference>
<evidence type="ECO:0000313" key="3">
    <source>
        <dbReference type="Proteomes" id="UP000324222"/>
    </source>
</evidence>
<evidence type="ECO:0000256" key="1">
    <source>
        <dbReference type="SAM" id="MobiDB-lite"/>
    </source>
</evidence>
<organism evidence="2 3">
    <name type="scientific">Portunus trituberculatus</name>
    <name type="common">Swimming crab</name>
    <name type="synonym">Neptunus trituberculatus</name>
    <dbReference type="NCBI Taxonomy" id="210409"/>
    <lineage>
        <taxon>Eukaryota</taxon>
        <taxon>Metazoa</taxon>
        <taxon>Ecdysozoa</taxon>
        <taxon>Arthropoda</taxon>
        <taxon>Crustacea</taxon>
        <taxon>Multicrustacea</taxon>
        <taxon>Malacostraca</taxon>
        <taxon>Eumalacostraca</taxon>
        <taxon>Eucarida</taxon>
        <taxon>Decapoda</taxon>
        <taxon>Pleocyemata</taxon>
        <taxon>Brachyura</taxon>
        <taxon>Eubrachyura</taxon>
        <taxon>Portunoidea</taxon>
        <taxon>Portunidae</taxon>
        <taxon>Portuninae</taxon>
        <taxon>Portunus</taxon>
    </lineage>
</organism>
<name>A0A5B7HWF6_PORTR</name>
<reference evidence="2 3" key="1">
    <citation type="submission" date="2019-05" db="EMBL/GenBank/DDBJ databases">
        <title>Another draft genome of Portunus trituberculatus and its Hox gene families provides insights of decapod evolution.</title>
        <authorList>
            <person name="Jeong J.-H."/>
            <person name="Song I."/>
            <person name="Kim S."/>
            <person name="Choi T."/>
            <person name="Kim D."/>
            <person name="Ryu S."/>
            <person name="Kim W."/>
        </authorList>
    </citation>
    <scope>NUCLEOTIDE SEQUENCE [LARGE SCALE GENOMIC DNA]</scope>
    <source>
        <tissue evidence="2">Muscle</tissue>
    </source>
</reference>
<feature type="compositionally biased region" description="Polar residues" evidence="1">
    <location>
        <begin position="70"/>
        <end position="82"/>
    </location>
</feature>
<dbReference type="AlphaFoldDB" id="A0A5B7HWF6"/>
<feature type="compositionally biased region" description="Basic and acidic residues" evidence="1">
    <location>
        <begin position="92"/>
        <end position="143"/>
    </location>
</feature>
<sequence length="220" mass="24459">MRLDPASVTEPSRSSPPSARPEKKKRHPTQKPCPFRPASLSPTKRWPREEERRMENAQTAKFPPGRPESPTGSRESLATLRNWSAWPAIHDTPIERRVDSSPSEEREGGDRPTNKERTERERKSLSTDGNGKRGDENARKEEESGTTSPSTPPDQALAPPPPGRPHLGGVRWPTRRPETPANQEAQEPTTPEKPPAPTPPPKGGRPRQGTNPRRTAEMPD</sequence>
<feature type="compositionally biased region" description="Basic and acidic residues" evidence="1">
    <location>
        <begin position="46"/>
        <end position="55"/>
    </location>
</feature>
<proteinExistence type="predicted"/>
<feature type="compositionally biased region" description="Pro residues" evidence="1">
    <location>
        <begin position="191"/>
        <end position="203"/>
    </location>
</feature>
<evidence type="ECO:0000313" key="2">
    <source>
        <dbReference type="EMBL" id="MPC77421.1"/>
    </source>
</evidence>
<gene>
    <name evidence="2" type="ORF">E2C01_071874</name>
</gene>
<comment type="caution">
    <text evidence="2">The sequence shown here is derived from an EMBL/GenBank/DDBJ whole genome shotgun (WGS) entry which is preliminary data.</text>
</comment>
<keyword evidence="3" id="KW-1185">Reference proteome</keyword>
<accession>A0A5B7HWF6</accession>
<feature type="region of interest" description="Disordered" evidence="1">
    <location>
        <begin position="1"/>
        <end position="220"/>
    </location>
</feature>
<dbReference type="Proteomes" id="UP000324222">
    <property type="component" value="Unassembled WGS sequence"/>
</dbReference>